<comment type="caution">
    <text evidence="1">The sequence shown here is derived from an EMBL/GenBank/DDBJ whole genome shotgun (WGS) entry which is preliminary data.</text>
</comment>
<evidence type="ECO:0000313" key="1">
    <source>
        <dbReference type="EMBL" id="KAI9906490.1"/>
    </source>
</evidence>
<reference evidence="1 2" key="1">
    <citation type="journal article" date="2022" name="bioRxiv">
        <title>The genome of the oomycete Peronosclerospora sorghi, a cosmopolitan pathogen of maize and sorghum, is inflated with dispersed pseudogenes.</title>
        <authorList>
            <person name="Fletcher K."/>
            <person name="Martin F."/>
            <person name="Isakeit T."/>
            <person name="Cavanaugh K."/>
            <person name="Magill C."/>
            <person name="Michelmore R."/>
        </authorList>
    </citation>
    <scope>NUCLEOTIDE SEQUENCE [LARGE SCALE GENOMIC DNA]</scope>
    <source>
        <strain evidence="1">P6</strain>
    </source>
</reference>
<evidence type="ECO:0000313" key="2">
    <source>
        <dbReference type="Proteomes" id="UP001163321"/>
    </source>
</evidence>
<gene>
    <name evidence="1" type="ORF">PsorP6_004801</name>
</gene>
<name>A0ACC0VJ16_9STRA</name>
<keyword evidence="2" id="KW-1185">Reference proteome</keyword>
<dbReference type="Proteomes" id="UP001163321">
    <property type="component" value="Chromosome 8"/>
</dbReference>
<dbReference type="EMBL" id="CM047587">
    <property type="protein sequence ID" value="KAI9906490.1"/>
    <property type="molecule type" value="Genomic_DNA"/>
</dbReference>
<protein>
    <submittedName>
        <fullName evidence="1">Uncharacterized protein</fullName>
    </submittedName>
</protein>
<accession>A0ACC0VJ16</accession>
<proteinExistence type="predicted"/>
<organism evidence="1 2">
    <name type="scientific">Peronosclerospora sorghi</name>
    <dbReference type="NCBI Taxonomy" id="230839"/>
    <lineage>
        <taxon>Eukaryota</taxon>
        <taxon>Sar</taxon>
        <taxon>Stramenopiles</taxon>
        <taxon>Oomycota</taxon>
        <taxon>Peronosporomycetes</taxon>
        <taxon>Peronosporales</taxon>
        <taxon>Peronosporaceae</taxon>
        <taxon>Peronosclerospora</taxon>
    </lineage>
</organism>
<sequence>MERKSASTTRKLTNCVCSSGRTHASGVRGDRGNSRISCYLLRAKKPIPWTKVDLPLLRLSFYLRNVRTTGLTMYTLLKSISYWSKVTWGMPVGWRGVLVGRPLKKRYYV</sequence>